<dbReference type="NCBIfam" id="TIGR01640">
    <property type="entry name" value="F_box_assoc_1"/>
    <property type="match status" value="1"/>
</dbReference>
<sequence>MASYNFSNDVLFEILSRTELKTMKKCRILSKECKDLTFESSFTRLHAQRTTTMVGYLLQSLRRANRVDSLFLSIDNPDLDRKITRNFLDFLSERVPVEILATVDEGLVFCCTRQFRADKFYICKPSTQQSEVVPSPNPRHFTEKVGMLVLGSNPLRFKIVRLSDAVHDEVEHARPTYSEVGFDDECYGHKRYHCEIFDSKSWEWKQSDDLMLSYYDVLNNKPAVSAQGGLHWLMYNMDQCNYNILSFYGDNDNWATSSLPDFLCRNNRRSTNLATCEGGLALICVDRDSNSVDVWVSKDCFWIKKLRVNLESFSEEIGHVCVNSFYNADTLFIIGLWTAIFYNFKTRESKNINLPLNYQTPELVYFIQSDFELVRFKLEEGKEEEESLH</sequence>
<name>A0A9W7I7I3_HIBTR</name>
<accession>A0A9W7I7I3</accession>
<comment type="caution">
    <text evidence="2">The sequence shown here is derived from an EMBL/GenBank/DDBJ whole genome shotgun (WGS) entry which is preliminary data.</text>
</comment>
<feature type="domain" description="F-box associated beta-propeller type 1" evidence="1">
    <location>
        <begin position="74"/>
        <end position="349"/>
    </location>
</feature>
<dbReference type="Proteomes" id="UP001165190">
    <property type="component" value="Unassembled WGS sequence"/>
</dbReference>
<dbReference type="InterPro" id="IPR006527">
    <property type="entry name" value="F-box-assoc_dom_typ1"/>
</dbReference>
<keyword evidence="3" id="KW-1185">Reference proteome</keyword>
<organism evidence="2 3">
    <name type="scientific">Hibiscus trionum</name>
    <name type="common">Flower of an hour</name>
    <dbReference type="NCBI Taxonomy" id="183268"/>
    <lineage>
        <taxon>Eukaryota</taxon>
        <taxon>Viridiplantae</taxon>
        <taxon>Streptophyta</taxon>
        <taxon>Embryophyta</taxon>
        <taxon>Tracheophyta</taxon>
        <taxon>Spermatophyta</taxon>
        <taxon>Magnoliopsida</taxon>
        <taxon>eudicotyledons</taxon>
        <taxon>Gunneridae</taxon>
        <taxon>Pentapetalae</taxon>
        <taxon>rosids</taxon>
        <taxon>malvids</taxon>
        <taxon>Malvales</taxon>
        <taxon>Malvaceae</taxon>
        <taxon>Malvoideae</taxon>
        <taxon>Hibiscus</taxon>
    </lineage>
</organism>
<dbReference type="PANTHER" id="PTHR31672:SF8">
    <property type="entry name" value="F-BOX DOMAIN-CONTAINING PROTEIN"/>
    <property type="match status" value="1"/>
</dbReference>
<dbReference type="OrthoDB" id="1845982at2759"/>
<evidence type="ECO:0000313" key="3">
    <source>
        <dbReference type="Proteomes" id="UP001165190"/>
    </source>
</evidence>
<proteinExistence type="predicted"/>
<dbReference type="Pfam" id="PF07734">
    <property type="entry name" value="FBA_1"/>
    <property type="match status" value="1"/>
</dbReference>
<reference evidence="2" key="1">
    <citation type="submission" date="2023-05" db="EMBL/GenBank/DDBJ databases">
        <title>Genome and transcriptome analyses reveal genes involved in the formation of fine ridges on petal epidermal cells in Hibiscus trionum.</title>
        <authorList>
            <person name="Koshimizu S."/>
            <person name="Masuda S."/>
            <person name="Ishii T."/>
            <person name="Shirasu K."/>
            <person name="Hoshino A."/>
            <person name="Arita M."/>
        </authorList>
    </citation>
    <scope>NUCLEOTIDE SEQUENCE</scope>
    <source>
        <strain evidence="2">Hamamatsu line</strain>
    </source>
</reference>
<protein>
    <recommendedName>
        <fullName evidence="1">F-box associated beta-propeller type 1 domain-containing protein</fullName>
    </recommendedName>
</protein>
<dbReference type="InterPro" id="IPR050796">
    <property type="entry name" value="SCF_F-box_component"/>
</dbReference>
<evidence type="ECO:0000259" key="1">
    <source>
        <dbReference type="Pfam" id="PF07734"/>
    </source>
</evidence>
<dbReference type="EMBL" id="BSYR01000022">
    <property type="protein sequence ID" value="GMI89408.1"/>
    <property type="molecule type" value="Genomic_DNA"/>
</dbReference>
<dbReference type="PANTHER" id="PTHR31672">
    <property type="entry name" value="BNACNNG10540D PROTEIN"/>
    <property type="match status" value="1"/>
</dbReference>
<evidence type="ECO:0000313" key="2">
    <source>
        <dbReference type="EMBL" id="GMI89408.1"/>
    </source>
</evidence>
<gene>
    <name evidence="2" type="ORF">HRI_002610100</name>
</gene>
<dbReference type="AlphaFoldDB" id="A0A9W7I7I3"/>
<dbReference type="InterPro" id="IPR017451">
    <property type="entry name" value="F-box-assoc_interact_dom"/>
</dbReference>